<feature type="compositionally biased region" description="Polar residues" evidence="1">
    <location>
        <begin position="15"/>
        <end position="27"/>
    </location>
</feature>
<evidence type="ECO:0000313" key="3">
    <source>
        <dbReference type="Proteomes" id="UP001591681"/>
    </source>
</evidence>
<gene>
    <name evidence="2" type="ORF">ACEWY4_011659</name>
</gene>
<dbReference type="PANTHER" id="PTHR34438">
    <property type="entry name" value="SI:DKEY-97L20.6"/>
    <property type="match status" value="1"/>
</dbReference>
<dbReference type="PANTHER" id="PTHR34438:SF1">
    <property type="entry name" value="CHROMOSOME 2 OPEN READING FRAME 81"/>
    <property type="match status" value="1"/>
</dbReference>
<feature type="compositionally biased region" description="Polar residues" evidence="1">
    <location>
        <begin position="149"/>
        <end position="164"/>
    </location>
</feature>
<sequence length="270" mass="29797">MSRAASKSRADKARGTTSTPATQQAVSQDAVDIIPGRLTQSFWMAMVAQEEGEEVVRDILDDLMSHVMKKCKTAYLKQQLIPYTVARTREMLLEILECRFLVQDPGEPSDSTWKEDSEPEPLLTDSWAQGCVSIAQRKPTPPPQPRTPITNKQARRGSQNANTDESQHKASGARKKQKDPKACREIKSGPAKSQTEKKGVSPAVTSDISEKNNLQPAASGIPQTTRKPNTHSHANSMPQHVDRSTGGEGHWNMCLLPQPFERSPYPTTIS</sequence>
<feature type="region of interest" description="Disordered" evidence="1">
    <location>
        <begin position="135"/>
        <end position="270"/>
    </location>
</feature>
<dbReference type="Proteomes" id="UP001591681">
    <property type="component" value="Unassembled WGS sequence"/>
</dbReference>
<feature type="compositionally biased region" description="Polar residues" evidence="1">
    <location>
        <begin position="203"/>
        <end position="238"/>
    </location>
</feature>
<keyword evidence="3" id="KW-1185">Reference proteome</keyword>
<name>A0ABD1JYF6_9TELE</name>
<feature type="region of interest" description="Disordered" evidence="1">
    <location>
        <begin position="1"/>
        <end position="28"/>
    </location>
</feature>
<organism evidence="2 3">
    <name type="scientific">Coilia grayii</name>
    <name type="common">Gray's grenadier anchovy</name>
    <dbReference type="NCBI Taxonomy" id="363190"/>
    <lineage>
        <taxon>Eukaryota</taxon>
        <taxon>Metazoa</taxon>
        <taxon>Chordata</taxon>
        <taxon>Craniata</taxon>
        <taxon>Vertebrata</taxon>
        <taxon>Euteleostomi</taxon>
        <taxon>Actinopterygii</taxon>
        <taxon>Neopterygii</taxon>
        <taxon>Teleostei</taxon>
        <taxon>Clupei</taxon>
        <taxon>Clupeiformes</taxon>
        <taxon>Clupeoidei</taxon>
        <taxon>Engraulidae</taxon>
        <taxon>Coilinae</taxon>
        <taxon>Coilia</taxon>
    </lineage>
</organism>
<accession>A0ABD1JYF6</accession>
<evidence type="ECO:0000256" key="1">
    <source>
        <dbReference type="SAM" id="MobiDB-lite"/>
    </source>
</evidence>
<reference evidence="2 3" key="1">
    <citation type="submission" date="2024-09" db="EMBL/GenBank/DDBJ databases">
        <title>A chromosome-level genome assembly of Gray's grenadier anchovy, Coilia grayii.</title>
        <authorList>
            <person name="Fu Z."/>
        </authorList>
    </citation>
    <scope>NUCLEOTIDE SEQUENCE [LARGE SCALE GENOMIC DNA]</scope>
    <source>
        <strain evidence="2">G4</strain>
        <tissue evidence="2">Muscle</tissue>
    </source>
</reference>
<dbReference type="InterPro" id="IPR028042">
    <property type="entry name" value="DUF4639"/>
</dbReference>
<dbReference type="EMBL" id="JBHFQA010000010">
    <property type="protein sequence ID" value="KAL2091861.1"/>
    <property type="molecule type" value="Genomic_DNA"/>
</dbReference>
<evidence type="ECO:0000313" key="2">
    <source>
        <dbReference type="EMBL" id="KAL2091861.1"/>
    </source>
</evidence>
<dbReference type="AlphaFoldDB" id="A0ABD1JYF6"/>
<proteinExistence type="predicted"/>
<protein>
    <submittedName>
        <fullName evidence="2">Uncharacterized protein</fullName>
    </submittedName>
</protein>
<comment type="caution">
    <text evidence="2">The sequence shown here is derived from an EMBL/GenBank/DDBJ whole genome shotgun (WGS) entry which is preliminary data.</text>
</comment>
<dbReference type="Pfam" id="PF15479">
    <property type="entry name" value="DUF4639"/>
    <property type="match status" value="1"/>
</dbReference>